<dbReference type="GO" id="GO:0035597">
    <property type="term" value="F:tRNA-2-methylthio-N(6)-dimethylallyladenosine(37) synthase activity"/>
    <property type="evidence" value="ECO:0007669"/>
    <property type="project" value="UniProtKB-EC"/>
</dbReference>
<dbReference type="InterPro" id="IPR006638">
    <property type="entry name" value="Elp3/MiaA/NifB-like_rSAM"/>
</dbReference>
<feature type="region of interest" description="Disordered" evidence="15">
    <location>
        <begin position="1"/>
        <end position="23"/>
    </location>
</feature>
<evidence type="ECO:0000256" key="12">
    <source>
        <dbReference type="ARBA" id="ARBA00080698"/>
    </source>
</evidence>
<feature type="domain" description="MTTase N-terminal" evidence="16">
    <location>
        <begin position="28"/>
        <end position="148"/>
    </location>
</feature>
<feature type="compositionally biased region" description="Basic and acidic residues" evidence="15">
    <location>
        <begin position="8"/>
        <end position="23"/>
    </location>
</feature>
<dbReference type="GO" id="GO:0051539">
    <property type="term" value="F:4 iron, 4 sulfur cluster binding"/>
    <property type="evidence" value="ECO:0007669"/>
    <property type="project" value="UniProtKB-UniRule"/>
</dbReference>
<evidence type="ECO:0000256" key="1">
    <source>
        <dbReference type="ARBA" id="ARBA00003234"/>
    </source>
</evidence>
<keyword evidence="8 14" id="KW-0411">Iron-sulfur</keyword>
<evidence type="ECO:0000256" key="11">
    <source>
        <dbReference type="ARBA" id="ARBA00068570"/>
    </source>
</evidence>
<gene>
    <name evidence="14" type="primary">miaB</name>
    <name evidence="18" type="ORF">BBM1114_01580</name>
</gene>
<dbReference type="EC" id="2.8.4.3" evidence="9 14"/>
<dbReference type="CDD" id="cd01335">
    <property type="entry name" value="Radical_SAM"/>
    <property type="match status" value="1"/>
</dbReference>
<dbReference type="Gene3D" id="3.80.30.20">
    <property type="entry name" value="tm_1862 like domain"/>
    <property type="match status" value="1"/>
</dbReference>
<dbReference type="PROSITE" id="PS51449">
    <property type="entry name" value="MTTASE_N"/>
    <property type="match status" value="1"/>
</dbReference>
<feature type="binding site" evidence="14">
    <location>
        <position position="189"/>
    </location>
    <ligand>
        <name>[4Fe-4S] cluster</name>
        <dbReference type="ChEBI" id="CHEBI:49883"/>
        <label>2</label>
        <note>4Fe-4S-S-AdoMet</note>
    </ligand>
</feature>
<evidence type="ECO:0000313" key="18">
    <source>
        <dbReference type="EMBL" id="KOA66364.1"/>
    </source>
</evidence>
<dbReference type="InterPro" id="IPR020612">
    <property type="entry name" value="Methylthiotransferase_CS"/>
</dbReference>
<evidence type="ECO:0000313" key="19">
    <source>
        <dbReference type="Proteomes" id="UP000036802"/>
    </source>
</evidence>
<dbReference type="AlphaFoldDB" id="A0A0L7D2Y3"/>
<evidence type="ECO:0000256" key="5">
    <source>
        <dbReference type="ARBA" id="ARBA00022694"/>
    </source>
</evidence>
<dbReference type="PROSITE" id="PS01278">
    <property type="entry name" value="MTTASE_RADICAL"/>
    <property type="match status" value="1"/>
</dbReference>
<evidence type="ECO:0000256" key="15">
    <source>
        <dbReference type="SAM" id="MobiDB-lite"/>
    </source>
</evidence>
<evidence type="ECO:0000256" key="10">
    <source>
        <dbReference type="ARBA" id="ARBA00051425"/>
    </source>
</evidence>
<sequence length="483" mass="53510">MNEDMMTEAERASIESDEHLTTQERGKGVFHIHTLGCQMNVHDSERIAGVLETDGYVPATEEQVNDHDLDLIVLNTCAVRENAAERMYGTVGLWAEMKRQRPNLQIAVGGCMAQLDRQKIANKAPWIAAVFGTKNICDLPQLLNQNRAADTPQVKVDDQLQQFPSQLPAARASRVSSWVAISVGCNNTCTFCIVPTTRGKEKDRRPGDILDEVRQCVANGAKEVTLLGQNVNSFGYGIGDRYAFSKLLRACGTIDGLERVRFTSPHPAAFTDDVIEAMAETPNVMHQLHMPLQSGSDKILRAMRRSYRASKFMTILEKVRQAMPDAQISTDIIVGFPGETEEDFQQTLDVVRQARFSSAFTFIYSPRPGTPAAEMEQVPHDVVQDRFNRLVALQEQITAENLQSFEGRDVEVMITGTQGKKDADTHRVTGREKTGVLVHIGVPEGQPMPQIGDFVTATVTHAGRHNLIADPDLAQGQTYSVRH</sequence>
<comment type="similarity">
    <text evidence="14">Belongs to the methylthiotransferase family. MiaB subfamily.</text>
</comment>
<evidence type="ECO:0000256" key="13">
    <source>
        <dbReference type="ARBA" id="ARBA00081141"/>
    </source>
</evidence>
<keyword evidence="6 14" id="KW-0479">Metal-binding</keyword>
<dbReference type="InterPro" id="IPR007197">
    <property type="entry name" value="rSAM"/>
</dbReference>
<dbReference type="NCBIfam" id="TIGR01574">
    <property type="entry name" value="miaB-methiolase"/>
    <property type="match status" value="1"/>
</dbReference>
<feature type="binding site" evidence="14">
    <location>
        <position position="77"/>
    </location>
    <ligand>
        <name>[4Fe-4S] cluster</name>
        <dbReference type="ChEBI" id="CHEBI:49883"/>
        <label>1</label>
    </ligand>
</feature>
<keyword evidence="2 14" id="KW-0004">4Fe-4S</keyword>
<dbReference type="PANTHER" id="PTHR43020:SF2">
    <property type="entry name" value="MITOCHONDRIAL TRNA METHYLTHIOTRANSFERASE CDK5RAP1"/>
    <property type="match status" value="1"/>
</dbReference>
<evidence type="ECO:0000256" key="6">
    <source>
        <dbReference type="ARBA" id="ARBA00022723"/>
    </source>
</evidence>
<dbReference type="SFLD" id="SFLDG01061">
    <property type="entry name" value="methylthiotransferase"/>
    <property type="match status" value="1"/>
</dbReference>
<dbReference type="HAMAP" id="MF_01864">
    <property type="entry name" value="tRNA_metthiotr_MiaB"/>
    <property type="match status" value="1"/>
</dbReference>
<dbReference type="SFLD" id="SFLDS00029">
    <property type="entry name" value="Radical_SAM"/>
    <property type="match status" value="1"/>
</dbReference>
<dbReference type="FunFam" id="3.40.50.12160:FF:000003">
    <property type="entry name" value="CDK5 regulatory subunit-associated protein 1"/>
    <property type="match status" value="1"/>
</dbReference>
<dbReference type="FunFam" id="3.80.30.20:FF:000001">
    <property type="entry name" value="tRNA-2-methylthio-N(6)-dimethylallyladenosine synthase 2"/>
    <property type="match status" value="1"/>
</dbReference>
<proteinExistence type="inferred from homology"/>
<dbReference type="GO" id="GO:0046872">
    <property type="term" value="F:metal ion binding"/>
    <property type="evidence" value="ECO:0007669"/>
    <property type="project" value="UniProtKB-KW"/>
</dbReference>
<dbReference type="PATRIC" id="fig|1365964.3.peg.327"/>
<dbReference type="PROSITE" id="PS51918">
    <property type="entry name" value="RADICAL_SAM"/>
    <property type="match status" value="1"/>
</dbReference>
<dbReference type="Proteomes" id="UP000036802">
    <property type="component" value="Unassembled WGS sequence"/>
</dbReference>
<organism evidence="18 19">
    <name type="scientific">Bifidobacterium breve MCC 1114</name>
    <dbReference type="NCBI Taxonomy" id="1365964"/>
    <lineage>
        <taxon>Bacteria</taxon>
        <taxon>Bacillati</taxon>
        <taxon>Actinomycetota</taxon>
        <taxon>Actinomycetes</taxon>
        <taxon>Bifidobacteriales</taxon>
        <taxon>Bifidobacteriaceae</taxon>
        <taxon>Bifidobacterium</taxon>
    </lineage>
</organism>
<dbReference type="InterPro" id="IPR023404">
    <property type="entry name" value="rSAM_horseshoe"/>
</dbReference>
<dbReference type="Pfam" id="PF00919">
    <property type="entry name" value="UPF0004"/>
    <property type="match status" value="1"/>
</dbReference>
<evidence type="ECO:0000256" key="8">
    <source>
        <dbReference type="ARBA" id="ARBA00023014"/>
    </source>
</evidence>
<feature type="binding site" evidence="14">
    <location>
        <position position="37"/>
    </location>
    <ligand>
        <name>[4Fe-4S] cluster</name>
        <dbReference type="ChEBI" id="CHEBI:49883"/>
        <label>1</label>
    </ligand>
</feature>
<dbReference type="SUPFAM" id="SSF102114">
    <property type="entry name" value="Radical SAM enzymes"/>
    <property type="match status" value="1"/>
</dbReference>
<feature type="binding site" evidence="14">
    <location>
        <position position="192"/>
    </location>
    <ligand>
        <name>[4Fe-4S] cluster</name>
        <dbReference type="ChEBI" id="CHEBI:49883"/>
        <label>2</label>
        <note>4Fe-4S-S-AdoMet</note>
    </ligand>
</feature>
<feature type="binding site" evidence="14">
    <location>
        <position position="185"/>
    </location>
    <ligand>
        <name>[4Fe-4S] cluster</name>
        <dbReference type="ChEBI" id="CHEBI:49883"/>
        <label>2</label>
        <note>4Fe-4S-S-AdoMet</note>
    </ligand>
</feature>
<keyword evidence="5 14" id="KW-0819">tRNA processing</keyword>
<comment type="catalytic activity">
    <reaction evidence="10 14">
        <text>N(6)-dimethylallyladenosine(37) in tRNA + (sulfur carrier)-SH + AH2 + 2 S-adenosyl-L-methionine = 2-methylsulfanyl-N(6)-dimethylallyladenosine(37) in tRNA + (sulfur carrier)-H + 5'-deoxyadenosine + L-methionine + A + S-adenosyl-L-homocysteine + 2 H(+)</text>
        <dbReference type="Rhea" id="RHEA:37067"/>
        <dbReference type="Rhea" id="RHEA-COMP:10375"/>
        <dbReference type="Rhea" id="RHEA-COMP:10376"/>
        <dbReference type="Rhea" id="RHEA-COMP:14737"/>
        <dbReference type="Rhea" id="RHEA-COMP:14739"/>
        <dbReference type="ChEBI" id="CHEBI:13193"/>
        <dbReference type="ChEBI" id="CHEBI:15378"/>
        <dbReference type="ChEBI" id="CHEBI:17319"/>
        <dbReference type="ChEBI" id="CHEBI:17499"/>
        <dbReference type="ChEBI" id="CHEBI:29917"/>
        <dbReference type="ChEBI" id="CHEBI:57844"/>
        <dbReference type="ChEBI" id="CHEBI:57856"/>
        <dbReference type="ChEBI" id="CHEBI:59789"/>
        <dbReference type="ChEBI" id="CHEBI:64428"/>
        <dbReference type="ChEBI" id="CHEBI:74415"/>
        <dbReference type="ChEBI" id="CHEBI:74417"/>
        <dbReference type="EC" id="2.8.4.3"/>
    </reaction>
</comment>
<dbReference type="RefSeq" id="WP_025221822.1">
    <property type="nucleotide sequence ID" value="NZ_AVQC01000005.1"/>
</dbReference>
<evidence type="ECO:0000259" key="16">
    <source>
        <dbReference type="PROSITE" id="PS51449"/>
    </source>
</evidence>
<dbReference type="SFLD" id="SFLDG01082">
    <property type="entry name" value="B12-binding_domain_containing"/>
    <property type="match status" value="1"/>
</dbReference>
<dbReference type="InterPro" id="IPR058240">
    <property type="entry name" value="rSAM_sf"/>
</dbReference>
<comment type="caution">
    <text evidence="18">The sequence shown here is derived from an EMBL/GenBank/DDBJ whole genome shotgun (WGS) entry which is preliminary data.</text>
</comment>
<dbReference type="InterPro" id="IPR005839">
    <property type="entry name" value="Methylthiotransferase"/>
</dbReference>
<evidence type="ECO:0000259" key="17">
    <source>
        <dbReference type="PROSITE" id="PS51918"/>
    </source>
</evidence>
<keyword evidence="14" id="KW-0963">Cytoplasm</keyword>
<dbReference type="Pfam" id="PF04055">
    <property type="entry name" value="Radical_SAM"/>
    <property type="match status" value="1"/>
</dbReference>
<keyword evidence="7 14" id="KW-0408">Iron</keyword>
<comment type="function">
    <text evidence="1 14">Catalyzes the methylthiolation of N6-(dimethylallyl)adenosine (i(6)A), leading to the formation of 2-methylthio-N6-(dimethylallyl)adenosine (ms(2)i(6)A) at position 37 in tRNAs that read codons beginning with uridine.</text>
</comment>
<protein>
    <recommendedName>
        <fullName evidence="11 14">tRNA-2-methylthio-N(6)-dimethylallyladenosine synthase</fullName>
        <ecNumber evidence="9 14">2.8.4.3</ecNumber>
    </recommendedName>
    <alternativeName>
        <fullName evidence="13 14">(Dimethylallyl)adenosine tRNA methylthiotransferase MiaB</fullName>
    </alternativeName>
    <alternativeName>
        <fullName evidence="12 14">tRNA-i(6)A37 methylthiotransferase</fullName>
    </alternativeName>
</protein>
<dbReference type="SMART" id="SM00729">
    <property type="entry name" value="Elp3"/>
    <property type="match status" value="1"/>
</dbReference>
<dbReference type="Gene3D" id="3.40.50.12160">
    <property type="entry name" value="Methylthiotransferase, N-terminal domain"/>
    <property type="match status" value="1"/>
</dbReference>
<dbReference type="InterPro" id="IPR038135">
    <property type="entry name" value="Methylthiotransferase_N_sf"/>
</dbReference>
<feature type="binding site" evidence="14">
    <location>
        <position position="111"/>
    </location>
    <ligand>
        <name>[4Fe-4S] cluster</name>
        <dbReference type="ChEBI" id="CHEBI:49883"/>
        <label>1</label>
    </ligand>
</feature>
<evidence type="ECO:0000256" key="2">
    <source>
        <dbReference type="ARBA" id="ARBA00022485"/>
    </source>
</evidence>
<reference evidence="18 19" key="1">
    <citation type="journal article" date="2015" name="Int J Genomics">
        <title>Comparative Genomics Revealed Genetic Diversity and Species/Strain-Level Differences in Carbohydrate Metabolism of Three Probiotic Bifidobacterial Species.</title>
        <authorList>
            <person name="Odamaki T."/>
            <person name="Horigome A."/>
            <person name="Sugahara H."/>
            <person name="Hashikura N."/>
            <person name="Minami J."/>
            <person name="Xiao J.Z."/>
            <person name="Abe F."/>
        </authorList>
    </citation>
    <scope>NUCLEOTIDE SEQUENCE [LARGE SCALE GENOMIC DNA]</scope>
    <source>
        <strain evidence="18 19">MCC 1114</strain>
    </source>
</reference>
<keyword evidence="3 14" id="KW-0808">Transferase</keyword>
<feature type="domain" description="Radical SAM core" evidence="17">
    <location>
        <begin position="171"/>
        <end position="400"/>
    </location>
</feature>
<evidence type="ECO:0000256" key="14">
    <source>
        <dbReference type="HAMAP-Rule" id="MF_01864"/>
    </source>
</evidence>
<comment type="cofactor">
    <cofactor evidence="14">
        <name>[4Fe-4S] cluster</name>
        <dbReference type="ChEBI" id="CHEBI:49883"/>
    </cofactor>
    <text evidence="14">Binds 2 [4Fe-4S] clusters. One cluster is coordinated with 3 cysteines and an exchangeable S-adenosyl-L-methionine.</text>
</comment>
<comment type="subcellular location">
    <subcellularLocation>
        <location evidence="14">Cytoplasm</location>
    </subcellularLocation>
</comment>
<dbReference type="InterPro" id="IPR006463">
    <property type="entry name" value="MiaB_methiolase"/>
</dbReference>
<dbReference type="NCBIfam" id="TIGR00089">
    <property type="entry name" value="MiaB/RimO family radical SAM methylthiotransferase"/>
    <property type="match status" value="1"/>
</dbReference>
<evidence type="ECO:0000256" key="9">
    <source>
        <dbReference type="ARBA" id="ARBA00033765"/>
    </source>
</evidence>
<dbReference type="SFLD" id="SFLDF00273">
    <property type="entry name" value="(dimethylallyl)adenosine_tRNA"/>
    <property type="match status" value="1"/>
</dbReference>
<dbReference type="PANTHER" id="PTHR43020">
    <property type="entry name" value="CDK5 REGULATORY SUBUNIT-ASSOCIATED PROTEIN 1"/>
    <property type="match status" value="1"/>
</dbReference>
<dbReference type="InterPro" id="IPR013848">
    <property type="entry name" value="Methylthiotransferase_N"/>
</dbReference>
<name>A0A0L7D2Y3_BIFBR</name>
<evidence type="ECO:0000256" key="4">
    <source>
        <dbReference type="ARBA" id="ARBA00022691"/>
    </source>
</evidence>
<dbReference type="EMBL" id="AVQC01000005">
    <property type="protein sequence ID" value="KOA66364.1"/>
    <property type="molecule type" value="Genomic_DNA"/>
</dbReference>
<accession>A0A0L7D2Y3</accession>
<keyword evidence="4 14" id="KW-0949">S-adenosyl-L-methionine</keyword>
<evidence type="ECO:0000256" key="3">
    <source>
        <dbReference type="ARBA" id="ARBA00022679"/>
    </source>
</evidence>
<dbReference type="GO" id="GO:0005829">
    <property type="term" value="C:cytosol"/>
    <property type="evidence" value="ECO:0007669"/>
    <property type="project" value="TreeGrafter"/>
</dbReference>
<comment type="subunit">
    <text evidence="14">Monomer.</text>
</comment>
<evidence type="ECO:0000256" key="7">
    <source>
        <dbReference type="ARBA" id="ARBA00023004"/>
    </source>
</evidence>